<dbReference type="VEuPathDB" id="TriTrypDB:TM35_000521190"/>
<dbReference type="EMBL" id="NBCO01000052">
    <property type="protein sequence ID" value="ORC83975.1"/>
    <property type="molecule type" value="Genomic_DNA"/>
</dbReference>
<keyword evidence="3" id="KW-1185">Reference proteome</keyword>
<evidence type="ECO:0000256" key="1">
    <source>
        <dbReference type="SAM" id="SignalP"/>
    </source>
</evidence>
<protein>
    <recommendedName>
        <fullName evidence="4">Secreted protein</fullName>
    </recommendedName>
</protein>
<dbReference type="Proteomes" id="UP000192257">
    <property type="component" value="Unassembled WGS sequence"/>
</dbReference>
<feature type="chain" id="PRO_5012891109" description="Secreted protein" evidence="1">
    <location>
        <begin position="23"/>
        <end position="108"/>
    </location>
</feature>
<sequence length="108" mass="11861">MCPASTLYVFLFLSLPSSFTFSHSLCRPVNSTDDNNRKSDANENEDDRPVLTNPTAAGGCCCLCMKLLQDMHNAPSCSSSSILISTVVEPHNLRVVEDYTPLSFWVVS</sequence>
<evidence type="ECO:0000313" key="3">
    <source>
        <dbReference type="Proteomes" id="UP000192257"/>
    </source>
</evidence>
<feature type="signal peptide" evidence="1">
    <location>
        <begin position="1"/>
        <end position="22"/>
    </location>
</feature>
<dbReference type="AlphaFoldDB" id="A0A1X0NGY2"/>
<organism evidence="2 3">
    <name type="scientific">Trypanosoma theileri</name>
    <dbReference type="NCBI Taxonomy" id="67003"/>
    <lineage>
        <taxon>Eukaryota</taxon>
        <taxon>Discoba</taxon>
        <taxon>Euglenozoa</taxon>
        <taxon>Kinetoplastea</taxon>
        <taxon>Metakinetoplastina</taxon>
        <taxon>Trypanosomatida</taxon>
        <taxon>Trypanosomatidae</taxon>
        <taxon>Trypanosoma</taxon>
    </lineage>
</organism>
<name>A0A1X0NGY2_9TRYP</name>
<evidence type="ECO:0000313" key="2">
    <source>
        <dbReference type="EMBL" id="ORC83975.1"/>
    </source>
</evidence>
<dbReference type="GeneID" id="39990441"/>
<accession>A0A1X0NGY2</accession>
<proteinExistence type="predicted"/>
<dbReference type="RefSeq" id="XP_028878041.1">
    <property type="nucleotide sequence ID" value="XM_029030661.1"/>
</dbReference>
<keyword evidence="1" id="KW-0732">Signal</keyword>
<gene>
    <name evidence="2" type="ORF">TM35_000521190</name>
</gene>
<reference evidence="2 3" key="1">
    <citation type="submission" date="2017-03" db="EMBL/GenBank/DDBJ databases">
        <title>An alternative strategy for trypanosome survival in the mammalian bloodstream revealed through genome and transcriptome analysis of the ubiquitous bovine parasite Trypanosoma (Megatrypanum) theileri.</title>
        <authorList>
            <person name="Kelly S."/>
            <person name="Ivens A."/>
            <person name="Mott A."/>
            <person name="O'Neill E."/>
            <person name="Emms D."/>
            <person name="Macleod O."/>
            <person name="Voorheis P."/>
            <person name="Matthews J."/>
            <person name="Matthews K."/>
            <person name="Carrington M."/>
        </authorList>
    </citation>
    <scope>NUCLEOTIDE SEQUENCE [LARGE SCALE GENOMIC DNA]</scope>
    <source>
        <strain evidence="2">Edinburgh</strain>
    </source>
</reference>
<comment type="caution">
    <text evidence="2">The sequence shown here is derived from an EMBL/GenBank/DDBJ whole genome shotgun (WGS) entry which is preliminary data.</text>
</comment>
<evidence type="ECO:0008006" key="4">
    <source>
        <dbReference type="Google" id="ProtNLM"/>
    </source>
</evidence>